<dbReference type="Proteomes" id="UP000829542">
    <property type="component" value="Chromosome"/>
</dbReference>
<accession>A0ABY3X1I7</accession>
<dbReference type="SUPFAM" id="SSF69279">
    <property type="entry name" value="Phage tail proteins"/>
    <property type="match status" value="1"/>
</dbReference>
<name>A0ABY3X1I7_9GAMM</name>
<dbReference type="RefSeq" id="WP_242150903.1">
    <property type="nucleotide sequence ID" value="NZ_CP093379.1"/>
</dbReference>
<proteinExistence type="predicted"/>
<organism evidence="2 3">
    <name type="scientific">Ignatzschineria rhizosphaerae</name>
    <dbReference type="NCBI Taxonomy" id="2923279"/>
    <lineage>
        <taxon>Bacteria</taxon>
        <taxon>Pseudomonadati</taxon>
        <taxon>Pseudomonadota</taxon>
        <taxon>Gammaproteobacteria</taxon>
        <taxon>Cardiobacteriales</taxon>
        <taxon>Ignatzschineriaceae</taxon>
        <taxon>Ignatzschineria</taxon>
    </lineage>
</organism>
<evidence type="ECO:0000313" key="2">
    <source>
        <dbReference type="EMBL" id="UNM96743.1"/>
    </source>
</evidence>
<sequence>MILDALDNFNNKPNYFLTINDANSLTLNNHIMEISLTENRGFDADTLRITVDDSLGNIILPNRDAEITLKLGFGMLLVDKGKFIVDAVAHSGPPDVITIGAHSADFKKEFLERKSKLYDAMTLEELVQKIAAQYEYEYVVADSLKSIAIKGKQQADESDANLLTRLAEDYDAVATIKMGKLLFLERGTGKTASGQQMPTITHHRSEGDKHSYSVNDRDHYTGVEARYLLPGKARRKKTLVGKEGRVHRLRTVFVDEEQAKLAAEKELLKLNRGKASLTVSLARGNPNLTAESPLKLAGFKSELDAENWIVVTTTHNLTSGNGLVTEFQGEVKI</sequence>
<dbReference type="EMBL" id="CP093379">
    <property type="protein sequence ID" value="UNM96743.1"/>
    <property type="molecule type" value="Genomic_DNA"/>
</dbReference>
<feature type="compositionally biased region" description="Basic and acidic residues" evidence="1">
    <location>
        <begin position="203"/>
        <end position="213"/>
    </location>
</feature>
<protein>
    <submittedName>
        <fullName evidence="2">Phage late control D family protein</fullName>
    </submittedName>
</protein>
<evidence type="ECO:0000256" key="1">
    <source>
        <dbReference type="SAM" id="MobiDB-lite"/>
    </source>
</evidence>
<keyword evidence="3" id="KW-1185">Reference proteome</keyword>
<evidence type="ECO:0000313" key="3">
    <source>
        <dbReference type="Proteomes" id="UP000829542"/>
    </source>
</evidence>
<gene>
    <name evidence="2" type="ORF">MMG00_02490</name>
</gene>
<dbReference type="Pfam" id="PF05954">
    <property type="entry name" value="Phage_GPD"/>
    <property type="match status" value="1"/>
</dbReference>
<feature type="region of interest" description="Disordered" evidence="1">
    <location>
        <begin position="192"/>
        <end position="213"/>
    </location>
</feature>
<reference evidence="2 3" key="1">
    <citation type="submission" date="2022-03" db="EMBL/GenBank/DDBJ databases">
        <title>Ignatzschineria rhizosphaerae HR5S32.</title>
        <authorList>
            <person name="Sun J.Q."/>
            <person name="Feng J.Y."/>
        </authorList>
    </citation>
    <scope>NUCLEOTIDE SEQUENCE [LARGE SCALE GENOMIC DNA]</scope>
    <source>
        <strain evidence="2 3">HR5S32</strain>
    </source>
</reference>